<comment type="caution">
    <text evidence="2">The sequence shown here is derived from an EMBL/GenBank/DDBJ whole genome shotgun (WGS) entry which is preliminary data.</text>
</comment>
<dbReference type="Proteomes" id="UP000315471">
    <property type="component" value="Unassembled WGS sequence"/>
</dbReference>
<dbReference type="AlphaFoldDB" id="A0A5C6E8W8"/>
<proteinExistence type="predicted"/>
<dbReference type="EMBL" id="SJPY01000002">
    <property type="protein sequence ID" value="TWU43906.1"/>
    <property type="molecule type" value="Genomic_DNA"/>
</dbReference>
<dbReference type="RefSeq" id="WP_146598959.1">
    <property type="nucleotide sequence ID" value="NZ_SJPY01000002.1"/>
</dbReference>
<evidence type="ECO:0000313" key="2">
    <source>
        <dbReference type="EMBL" id="TWU43906.1"/>
    </source>
</evidence>
<protein>
    <recommendedName>
        <fullName evidence="1">BioF2-like acetyltransferase domain-containing protein</fullName>
    </recommendedName>
</protein>
<evidence type="ECO:0000313" key="3">
    <source>
        <dbReference type="Proteomes" id="UP000315471"/>
    </source>
</evidence>
<dbReference type="Gene3D" id="3.40.630.30">
    <property type="match status" value="1"/>
</dbReference>
<dbReference type="SUPFAM" id="SSF55729">
    <property type="entry name" value="Acyl-CoA N-acyltransferases (Nat)"/>
    <property type="match status" value="1"/>
</dbReference>
<evidence type="ECO:0000259" key="1">
    <source>
        <dbReference type="Pfam" id="PF13480"/>
    </source>
</evidence>
<feature type="domain" description="BioF2-like acetyltransferase" evidence="1">
    <location>
        <begin position="180"/>
        <end position="327"/>
    </location>
</feature>
<accession>A0A5C6E8W8</accession>
<keyword evidence="3" id="KW-1185">Reference proteome</keyword>
<name>A0A5C6E8W8_9BACT</name>
<dbReference type="OrthoDB" id="9808976at2"/>
<gene>
    <name evidence="2" type="ORF">Q31b_14380</name>
</gene>
<dbReference type="InterPro" id="IPR016181">
    <property type="entry name" value="Acyl_CoA_acyltransferase"/>
</dbReference>
<reference evidence="2 3" key="1">
    <citation type="submission" date="2019-02" db="EMBL/GenBank/DDBJ databases">
        <title>Deep-cultivation of Planctomycetes and their phenomic and genomic characterization uncovers novel biology.</title>
        <authorList>
            <person name="Wiegand S."/>
            <person name="Jogler M."/>
            <person name="Boedeker C."/>
            <person name="Pinto D."/>
            <person name="Vollmers J."/>
            <person name="Rivas-Marin E."/>
            <person name="Kohn T."/>
            <person name="Peeters S.H."/>
            <person name="Heuer A."/>
            <person name="Rast P."/>
            <person name="Oberbeckmann S."/>
            <person name="Bunk B."/>
            <person name="Jeske O."/>
            <person name="Meyerdierks A."/>
            <person name="Storesund J.E."/>
            <person name="Kallscheuer N."/>
            <person name="Luecker S."/>
            <person name="Lage O.M."/>
            <person name="Pohl T."/>
            <person name="Merkel B.J."/>
            <person name="Hornburger P."/>
            <person name="Mueller R.-W."/>
            <person name="Bruemmer F."/>
            <person name="Labrenz M."/>
            <person name="Spormann A.M."/>
            <person name="Op Den Camp H."/>
            <person name="Overmann J."/>
            <person name="Amann R."/>
            <person name="Jetten M.S.M."/>
            <person name="Mascher T."/>
            <person name="Medema M.H."/>
            <person name="Devos D.P."/>
            <person name="Kaster A.-K."/>
            <person name="Ovreas L."/>
            <person name="Rohde M."/>
            <person name="Galperin M.Y."/>
            <person name="Jogler C."/>
        </authorList>
    </citation>
    <scope>NUCLEOTIDE SEQUENCE [LARGE SCALE GENOMIC DNA]</scope>
    <source>
        <strain evidence="2 3">Q31b</strain>
    </source>
</reference>
<dbReference type="Pfam" id="PF13480">
    <property type="entry name" value="Acetyltransf_6"/>
    <property type="match status" value="1"/>
</dbReference>
<sequence length="388" mass="44373">MFSIERTDHLATIVSGADSSRELWNSLADGVPFREPSWLESWWESFSNGQEPYILIARDASRQICGLLPLYRKSGSPRVLCSFGNNNVCSDFVSVIAKPENAKEIAKAMANFLIDQMNDSNDSWDLIEMDGISENDEVMKTFAAELGKRSAIVHAQSRMHTWLFECQATWDDWLQKLSRRTRRKHHLLESRVEDTDGMELVVASNHDEVTALIDGLIDLHQRRWNAVGEPGSYADPKMRSFIQQVAKHWHDRNRLHLVAILMDGKTIGNALNYRSDDGCLYVYSTGYDIEASKLEPGRVLTTKTLKYAHEQKMKGVEFLRGDEAYKKMLGAVPTRLLEYRIVAPRLWAKLSHAAWATQFELKQWVRRRTGRETLEVVDIASSSVSPRR</sequence>
<organism evidence="2 3">
    <name type="scientific">Novipirellula aureliae</name>
    <dbReference type="NCBI Taxonomy" id="2527966"/>
    <lineage>
        <taxon>Bacteria</taxon>
        <taxon>Pseudomonadati</taxon>
        <taxon>Planctomycetota</taxon>
        <taxon>Planctomycetia</taxon>
        <taxon>Pirellulales</taxon>
        <taxon>Pirellulaceae</taxon>
        <taxon>Novipirellula</taxon>
    </lineage>
</organism>
<dbReference type="InterPro" id="IPR038740">
    <property type="entry name" value="BioF2-like_GNAT_dom"/>
</dbReference>